<dbReference type="GeneID" id="19320384"/>
<dbReference type="HOGENOM" id="CLU_1215240_0_0_1"/>
<sequence length="228" mass="25704">MHPRPPSTDKLLMTTRRLMAAPESSLVIFKAMLDNEGNQTMVVSKTLLSERSDFFKTIAGSISLPVIEFKSIDPTSLEALVFFLYTGTCIFWSRKQGQARLSQLGMYDDGPRFAVSPWSDDMHPCDAAKMYELADMYAEPDLRKLAHSHIVNELDVEQAFKDLFASKLCQLYSEIREEYIDFCVEHFDEISKLDSYGQTIGEIVSGAYPPIAAEALRTVMARIGARPK</sequence>
<dbReference type="EMBL" id="KE361647">
    <property type="protein sequence ID" value="EPQ26098.1"/>
    <property type="molecule type" value="Genomic_DNA"/>
</dbReference>
<evidence type="ECO:0000313" key="3">
    <source>
        <dbReference type="Proteomes" id="UP000053664"/>
    </source>
</evidence>
<gene>
    <name evidence="2" type="ORF">PFL1_06306</name>
</gene>
<dbReference type="PROSITE" id="PS50097">
    <property type="entry name" value="BTB"/>
    <property type="match status" value="1"/>
</dbReference>
<dbReference type="CDD" id="cd18186">
    <property type="entry name" value="BTB_POZ_ZBTB_KLHL-like"/>
    <property type="match status" value="1"/>
</dbReference>
<reference evidence="2 3" key="1">
    <citation type="journal article" date="2013" name="Plant Cell">
        <title>The transition from a phytopathogenic smut ancestor to an anamorphic biocontrol agent deciphered by comparative whole-genome analysis.</title>
        <authorList>
            <person name="Lefebvre F."/>
            <person name="Joly D.L."/>
            <person name="Labbe C."/>
            <person name="Teichmann B."/>
            <person name="Linning R."/>
            <person name="Belzile F."/>
            <person name="Bakkeren G."/>
            <person name="Belanger R.R."/>
        </authorList>
    </citation>
    <scope>NUCLEOTIDE SEQUENCE [LARGE SCALE GENOMIC DNA]</scope>
    <source>
        <strain evidence="2 3">PF-1</strain>
    </source>
</reference>
<accession>A0A061H1D5</accession>
<dbReference type="KEGG" id="pfp:PFL1_06306"/>
<feature type="domain" description="BTB" evidence="1">
    <location>
        <begin position="29"/>
        <end position="87"/>
    </location>
</feature>
<evidence type="ECO:0000259" key="1">
    <source>
        <dbReference type="PROSITE" id="PS50097"/>
    </source>
</evidence>
<evidence type="ECO:0000313" key="2">
    <source>
        <dbReference type="EMBL" id="EPQ26098.1"/>
    </source>
</evidence>
<protein>
    <recommendedName>
        <fullName evidence="1">BTB domain-containing protein</fullName>
    </recommendedName>
</protein>
<dbReference type="PANTHER" id="PTHR24413">
    <property type="entry name" value="SPECKLE-TYPE POZ PROTEIN"/>
    <property type="match status" value="1"/>
</dbReference>
<organism evidence="2 3">
    <name type="scientific">Pseudozyma flocculosa PF-1</name>
    <dbReference type="NCBI Taxonomy" id="1277687"/>
    <lineage>
        <taxon>Eukaryota</taxon>
        <taxon>Fungi</taxon>
        <taxon>Dikarya</taxon>
        <taxon>Basidiomycota</taxon>
        <taxon>Ustilaginomycotina</taxon>
        <taxon>Ustilaginomycetes</taxon>
        <taxon>Ustilaginales</taxon>
        <taxon>Ustilaginaceae</taxon>
        <taxon>Pseudozyma</taxon>
    </lineage>
</organism>
<dbReference type="Pfam" id="PF00651">
    <property type="entry name" value="BTB"/>
    <property type="match status" value="1"/>
</dbReference>
<dbReference type="RefSeq" id="XP_007882038.1">
    <property type="nucleotide sequence ID" value="XM_007883847.1"/>
</dbReference>
<proteinExistence type="predicted"/>
<dbReference type="AlphaFoldDB" id="A0A061H1D5"/>
<dbReference type="eggNOG" id="ENOG502R16E">
    <property type="taxonomic scope" value="Eukaryota"/>
</dbReference>
<dbReference type="InterPro" id="IPR011333">
    <property type="entry name" value="SKP1/BTB/POZ_sf"/>
</dbReference>
<dbReference type="Proteomes" id="UP000053664">
    <property type="component" value="Unassembled WGS sequence"/>
</dbReference>
<dbReference type="CDD" id="cd14733">
    <property type="entry name" value="BACK"/>
    <property type="match status" value="1"/>
</dbReference>
<dbReference type="InterPro" id="IPR000210">
    <property type="entry name" value="BTB/POZ_dom"/>
</dbReference>
<dbReference type="SUPFAM" id="SSF54695">
    <property type="entry name" value="POZ domain"/>
    <property type="match status" value="1"/>
</dbReference>
<name>A0A061H1D5_9BASI</name>
<dbReference type="Gene3D" id="3.30.710.10">
    <property type="entry name" value="Potassium Channel Kv1.1, Chain A"/>
    <property type="match status" value="1"/>
</dbReference>